<reference evidence="3" key="1">
    <citation type="submission" date="2024-05" db="EMBL/GenBank/DDBJ databases">
        <title>30 novel species of actinomycetes from the DSMZ collection.</title>
        <authorList>
            <person name="Nouioui I."/>
        </authorList>
    </citation>
    <scope>NUCLEOTIDE SEQUENCE</scope>
    <source>
        <strain evidence="3">DSM 40712</strain>
    </source>
</reference>
<keyword evidence="2" id="KW-0732">Signal</keyword>
<dbReference type="RefSeq" id="WP_311575208.1">
    <property type="nucleotide sequence ID" value="NZ_JAVRFH010000025.1"/>
</dbReference>
<proteinExistence type="predicted"/>
<name>A0ABU3ASH8_9ACTN</name>
<dbReference type="EMBL" id="JAVRFH010000025">
    <property type="protein sequence ID" value="MDT0613144.1"/>
    <property type="molecule type" value="Genomic_DNA"/>
</dbReference>
<evidence type="ECO:0000313" key="4">
    <source>
        <dbReference type="Proteomes" id="UP001180724"/>
    </source>
</evidence>
<evidence type="ECO:0000256" key="1">
    <source>
        <dbReference type="SAM" id="MobiDB-lite"/>
    </source>
</evidence>
<keyword evidence="4" id="KW-1185">Reference proteome</keyword>
<gene>
    <name evidence="3" type="ORF">RM812_23395</name>
</gene>
<feature type="region of interest" description="Disordered" evidence="1">
    <location>
        <begin position="58"/>
        <end position="255"/>
    </location>
</feature>
<feature type="region of interest" description="Disordered" evidence="1">
    <location>
        <begin position="24"/>
        <end position="43"/>
    </location>
</feature>
<sequence>MRRTARALSVAVLASAALGVLAEPGSADSGVPAPVGAGEPAAGAAPADAATVARACAPAHAAAPSTQGDDATTPRTPPAEGFGEDPEAVDPEGAWSPDGTGGTWTPDGTGGDEGVGRTDGTGGTEGVGRTDGTDGTGGDDGAGRTDGTEGTGGDDGVGRTDGTGGTGGTGGAGRTDGTGGTGGTGRAEGAGGTDGTEGPCPSSAAGDGGEAWGATKTVPGEGGDVAAPPCPEPGPRGEACGGNEPECAEPTAQGKSCGGAIAEHGVRAGVGGSFSDSVPALVAGGVLIAGACGAAAHRLRLRLRGEDGEHRPRRRRSAWEPGKRGRSHDRAARWVPGSTAEDGSPRHR</sequence>
<feature type="compositionally biased region" description="Low complexity" evidence="1">
    <location>
        <begin position="30"/>
        <end position="43"/>
    </location>
</feature>
<feature type="compositionally biased region" description="Gly residues" evidence="1">
    <location>
        <begin position="149"/>
        <end position="195"/>
    </location>
</feature>
<protein>
    <submittedName>
        <fullName evidence="3">Uncharacterized protein</fullName>
    </submittedName>
</protein>
<organism evidence="3 4">
    <name type="scientific">Streptomyces lancefieldiae</name>
    <dbReference type="NCBI Taxonomy" id="3075520"/>
    <lineage>
        <taxon>Bacteria</taxon>
        <taxon>Bacillati</taxon>
        <taxon>Actinomycetota</taxon>
        <taxon>Actinomycetes</taxon>
        <taxon>Kitasatosporales</taxon>
        <taxon>Streptomycetaceae</taxon>
        <taxon>Streptomyces</taxon>
    </lineage>
</organism>
<feature type="region of interest" description="Disordered" evidence="1">
    <location>
        <begin position="306"/>
        <end position="348"/>
    </location>
</feature>
<accession>A0ABU3ASH8</accession>
<feature type="compositionally biased region" description="Basic and acidic residues" evidence="1">
    <location>
        <begin position="317"/>
        <end position="332"/>
    </location>
</feature>
<dbReference type="Proteomes" id="UP001180724">
    <property type="component" value="Unassembled WGS sequence"/>
</dbReference>
<feature type="compositionally biased region" description="Polar residues" evidence="1">
    <location>
        <begin position="65"/>
        <end position="74"/>
    </location>
</feature>
<feature type="chain" id="PRO_5046471703" evidence="2">
    <location>
        <begin position="23"/>
        <end position="348"/>
    </location>
</feature>
<evidence type="ECO:0000256" key="2">
    <source>
        <dbReference type="SAM" id="SignalP"/>
    </source>
</evidence>
<feature type="compositionally biased region" description="Gly residues" evidence="1">
    <location>
        <begin position="108"/>
        <end position="126"/>
    </location>
</feature>
<feature type="signal peptide" evidence="2">
    <location>
        <begin position="1"/>
        <end position="22"/>
    </location>
</feature>
<comment type="caution">
    <text evidence="3">The sequence shown here is derived from an EMBL/GenBank/DDBJ whole genome shotgun (WGS) entry which is preliminary data.</text>
</comment>
<evidence type="ECO:0000313" key="3">
    <source>
        <dbReference type="EMBL" id="MDT0613144.1"/>
    </source>
</evidence>